<feature type="compositionally biased region" description="Low complexity" evidence="1">
    <location>
        <begin position="1090"/>
        <end position="1100"/>
    </location>
</feature>
<protein>
    <submittedName>
        <fullName evidence="3">Efflux RND transporter permease subunit</fullName>
    </submittedName>
</protein>
<dbReference type="PANTHER" id="PTHR32063:SF0">
    <property type="entry name" value="SWARMING MOTILITY PROTEIN SWRC"/>
    <property type="match status" value="1"/>
</dbReference>
<feature type="transmembrane region" description="Helical" evidence="2">
    <location>
        <begin position="885"/>
        <end position="904"/>
    </location>
</feature>
<evidence type="ECO:0000256" key="1">
    <source>
        <dbReference type="SAM" id="MobiDB-lite"/>
    </source>
</evidence>
<feature type="transmembrane region" description="Helical" evidence="2">
    <location>
        <begin position="1019"/>
        <end position="1045"/>
    </location>
</feature>
<feature type="transmembrane region" description="Helical" evidence="2">
    <location>
        <begin position="937"/>
        <end position="958"/>
    </location>
</feature>
<feature type="transmembrane region" description="Helical" evidence="2">
    <location>
        <begin position="21"/>
        <end position="42"/>
    </location>
</feature>
<dbReference type="InterPro" id="IPR001036">
    <property type="entry name" value="Acrflvin-R"/>
</dbReference>
<dbReference type="InterPro" id="IPR027463">
    <property type="entry name" value="AcrB_DN_DC_subdom"/>
</dbReference>
<accession>A0ABS4DGP8</accession>
<keyword evidence="2" id="KW-1133">Transmembrane helix</keyword>
<feature type="transmembrane region" description="Helical" evidence="2">
    <location>
        <begin position="440"/>
        <end position="461"/>
    </location>
</feature>
<dbReference type="Pfam" id="PF00873">
    <property type="entry name" value="ACR_tran"/>
    <property type="match status" value="1"/>
</dbReference>
<dbReference type="Gene3D" id="3.30.70.1430">
    <property type="entry name" value="Multidrug efflux transporter AcrB pore domain"/>
    <property type="match status" value="2"/>
</dbReference>
<dbReference type="Gene3D" id="1.20.1640.10">
    <property type="entry name" value="Multidrug efflux transporter AcrB transmembrane domain"/>
    <property type="match status" value="2"/>
</dbReference>
<feature type="region of interest" description="Disordered" evidence="1">
    <location>
        <begin position="502"/>
        <end position="540"/>
    </location>
</feature>
<dbReference type="Gene3D" id="3.30.70.1440">
    <property type="entry name" value="Multidrug efflux transporter AcrB pore domain"/>
    <property type="match status" value="1"/>
</dbReference>
<sequence length="1100" mass="118757">MATPQRQKEKLNGLWVSDVSIRQPVFITMVMLAIMTFGILSFRTTPVNLLPDIDVPVFVVSVNYPGAGPESVADQVIRPIEDAVNTLAGLRDLTSNSSEGFGFVVLEFEAGTDINEIDQNVREKVNAILPSLPRDVRQPVFERFDPNQAPIMSIAVAATGGQSPLALRSQLENEIVPLLQRVPGVGNVEVSGGEVRQINVLMDLARLQAFGILPSQITRSLQQANANLGLGTIEQGDQSISLRAPSLLQTPEDIARIQITGTNFRIGDVASVEDGVAQVTRFSRLDGDDAIILSVRKQSGSNTVTVAENVRAAVEELFLTRSDLVYTIPQDDSQAVTASVISSLEELIFASIAAFLVVWFFFRNLRSTIITMIGLPVILIGTFIFMPFFGLTINLITLLALSLCVGLVIDDAIVVRENIFRRMERGETARIASSKGTSEVSLSVLAMTLTIVAVFVPVTFAEGTAGIVFQSFGVVIAVAILLSLVEAFTLAPMMSSNVFPNAKMKPHDTHGSRREALPGLDIDRLQQENEDRDSSLLQEAKEDPGRMGAAYGKLLGWTLASTRNRMLVVATSIGVLLLSVVVAGGLKFTFFPEQDPHEFLMGFEARPGTTLAETNRLAQQAEQILLADPAVATVISNIGFSGNPERTEFFVKLVDRTPTIPVQERLREQLGFLPRLSFALPSFQPTSTGVAGREFLVSLQSPRPINEIAPVVAAVENEFRQMDGLVDIDTNFQTGKPELQFIADPGRIGELGVTNDDIATSVRALINGERATVLRQGGQDYDVVVRLREEDRTGVESLGAISLPTRSGTVPLSSLGTIEVSSSPVTIRRFNRLNQVLIGANLEGRNLTDVQNEMNARLDALGIPNDVVVSYVGLLQQTTEGFDSLLLAMALSVLFVYMVLASQFGSFTQPLVIMMAMPFSFIGAFLALRIIGIDLDITGMIGLILLLGLVVKNSILLVDFTNQLRALGLNKHDSLRLAGAIRLRPILMTAISLIAGALPTAMGIHVFGTGQGTEFRSGLAWVIIGGMTTSTILTLLVVPTVYSLIEGMTSRFNNWFIRKFPSAGQPEAQPEPPVATGATAITPTPPAPATMPTQTESSAD</sequence>
<dbReference type="SUPFAM" id="SSF82693">
    <property type="entry name" value="Multidrug efflux transporter AcrB pore domain, PN1, PN2, PC1 and PC2 subdomains"/>
    <property type="match status" value="3"/>
</dbReference>
<dbReference type="Proteomes" id="UP001193081">
    <property type="component" value="Unassembled WGS sequence"/>
</dbReference>
<dbReference type="PRINTS" id="PR00702">
    <property type="entry name" value="ACRIFLAVINRP"/>
</dbReference>
<feature type="transmembrane region" description="Helical" evidence="2">
    <location>
        <begin position="986"/>
        <end position="1007"/>
    </location>
</feature>
<proteinExistence type="predicted"/>
<evidence type="ECO:0000256" key="2">
    <source>
        <dbReference type="SAM" id="Phobius"/>
    </source>
</evidence>
<dbReference type="Gene3D" id="3.30.2090.10">
    <property type="entry name" value="Multidrug efflux transporter AcrB TolC docking domain, DN and DC subdomains"/>
    <property type="match status" value="2"/>
</dbReference>
<feature type="transmembrane region" description="Helical" evidence="2">
    <location>
        <begin position="911"/>
        <end position="931"/>
    </location>
</feature>
<keyword evidence="2" id="KW-0472">Membrane</keyword>
<feature type="compositionally biased region" description="Basic and acidic residues" evidence="1">
    <location>
        <begin position="505"/>
        <end position="540"/>
    </location>
</feature>
<name>A0ABS4DGP8_9CHLR</name>
<evidence type="ECO:0000313" key="3">
    <source>
        <dbReference type="EMBL" id="MBP1468602.1"/>
    </source>
</evidence>
<feature type="region of interest" description="Disordered" evidence="1">
    <location>
        <begin position="1063"/>
        <end position="1100"/>
    </location>
</feature>
<dbReference type="SUPFAM" id="SSF82714">
    <property type="entry name" value="Multidrug efflux transporter AcrB TolC docking domain, DN and DC subdomains"/>
    <property type="match status" value="2"/>
</dbReference>
<comment type="caution">
    <text evidence="3">The sequence shown here is derived from an EMBL/GenBank/DDBJ whole genome shotgun (WGS) entry which is preliminary data.</text>
</comment>
<dbReference type="RefSeq" id="WP_135481515.1">
    <property type="nucleotide sequence ID" value="NZ_SIJK02000079.1"/>
</dbReference>
<dbReference type="Gene3D" id="3.30.70.1320">
    <property type="entry name" value="Multidrug efflux transporter AcrB pore domain like"/>
    <property type="match status" value="1"/>
</dbReference>
<evidence type="ECO:0000313" key="4">
    <source>
        <dbReference type="Proteomes" id="UP001193081"/>
    </source>
</evidence>
<reference evidence="3 4" key="1">
    <citation type="submission" date="2021-03" db="EMBL/GenBank/DDBJ databases">
        <authorList>
            <person name="Grouzdev D.S."/>
        </authorList>
    </citation>
    <scope>NUCLEOTIDE SEQUENCE [LARGE SCALE GENOMIC DNA]</scope>
    <source>
        <strain evidence="3 4">M50-1</strain>
    </source>
</reference>
<feature type="transmembrane region" description="Helical" evidence="2">
    <location>
        <begin position="566"/>
        <end position="586"/>
    </location>
</feature>
<feature type="transmembrane region" description="Helical" evidence="2">
    <location>
        <begin position="467"/>
        <end position="485"/>
    </location>
</feature>
<dbReference type="EMBL" id="SIJK02000079">
    <property type="protein sequence ID" value="MBP1468602.1"/>
    <property type="molecule type" value="Genomic_DNA"/>
</dbReference>
<dbReference type="SUPFAM" id="SSF82866">
    <property type="entry name" value="Multidrug efflux transporter AcrB transmembrane domain"/>
    <property type="match status" value="2"/>
</dbReference>
<keyword evidence="4" id="KW-1185">Reference proteome</keyword>
<organism evidence="3 4">
    <name type="scientific">Candidatus Chloroploca mongolica</name>
    <dbReference type="NCBI Taxonomy" id="2528176"/>
    <lineage>
        <taxon>Bacteria</taxon>
        <taxon>Bacillati</taxon>
        <taxon>Chloroflexota</taxon>
        <taxon>Chloroflexia</taxon>
        <taxon>Chloroflexales</taxon>
        <taxon>Chloroflexineae</taxon>
        <taxon>Oscillochloridaceae</taxon>
        <taxon>Candidatus Chloroploca</taxon>
    </lineage>
</organism>
<feature type="transmembrane region" description="Helical" evidence="2">
    <location>
        <begin position="340"/>
        <end position="362"/>
    </location>
</feature>
<feature type="transmembrane region" description="Helical" evidence="2">
    <location>
        <begin position="395"/>
        <end position="415"/>
    </location>
</feature>
<gene>
    <name evidence="3" type="ORF">EYB53_023010</name>
</gene>
<feature type="transmembrane region" description="Helical" evidence="2">
    <location>
        <begin position="369"/>
        <end position="389"/>
    </location>
</feature>
<dbReference type="PANTHER" id="PTHR32063">
    <property type="match status" value="1"/>
</dbReference>
<keyword evidence="2" id="KW-0812">Transmembrane</keyword>